<sequence>MLSIASLKSRWTTFVGTFVAVFLGVAILSMTASVLLSAQPTIPDRYRGSPVVAQSSPVDQQDGRFTDTKPWSAAKAADLIRSFEALPGVARAIPDRTFYAQPVLGGVPTVGVDEGHSWSSADLAPYRLVSGSAPATAGEIAVSRTVGVGPGTTLTVLTAAGAARYLVVGTVDGPGVYLSDSEAGRLAPGVRVIGLRLDPGADQDAVQAGARAALGGEGQVLAGAARVALEPMADQRVRWIGDQVLTGLGSLGGFVSIFVVASTFAFVVVQRRRELGLLRAVGATPRQIRRMLLGEAVVIGAVGGALGVGLGAIMAPVLGDLLVSAGLEPPTFTVETRFLPLASAFVVGLLVAVAGVWSAGRRAARIRPLEALREAAVETKPMTRARWWAGGVCAGLGLLLVALAVVGDPDDMMTNSLYAAMALIVGGTLLSPVVIPPIVRVLTYPLATGALGLVVRESALTSVRRTASTAAPVLLTVGLAVLVAGMVETSTGGYAVARELATRAEVVVLPNGTPGLSAQAVAATPGAALLPTELYGDNSTHYPATGVDPVEFAKTNTRLTESVAGLSGPDTAAITESAARRLGVRAGGTTGLTFEDGQKVTLRVVAVLPDGSSPTPILLPRQTVREHAPSALTSAVHVSGPAPASAPLGAQVLDRATYAANADAEEDRLVRLFVVLLLVVALGYAALSIANTLLMSTTGRIADFTTLRRAGATRRQVTLAVAGESVLVVAIGATLGFLIALVALFSMTTGLSHTLGAPVPLTVPWPVPLAAITTSLALALTATTLPTHLTLRDHSVT</sequence>
<reference evidence="9 10" key="1">
    <citation type="submission" date="2018-10" db="EMBL/GenBank/DDBJ databases">
        <title>Genomic Encyclopedia of Archaeal and Bacterial Type Strains, Phase II (KMG-II): from individual species to whole genera.</title>
        <authorList>
            <person name="Goeker M."/>
        </authorList>
    </citation>
    <scope>NUCLEOTIDE SEQUENCE [LARGE SCALE GENOMIC DNA]</scope>
    <source>
        <strain evidence="9 10">DSM 45657</strain>
    </source>
</reference>
<feature type="transmembrane region" description="Helical" evidence="7">
    <location>
        <begin position="717"/>
        <end position="745"/>
    </location>
</feature>
<keyword evidence="3 7" id="KW-0812">Transmembrane</keyword>
<evidence type="ECO:0000256" key="5">
    <source>
        <dbReference type="ARBA" id="ARBA00023136"/>
    </source>
</evidence>
<feature type="domain" description="ABC3 transporter permease C-terminal" evidence="8">
    <location>
        <begin position="676"/>
        <end position="787"/>
    </location>
</feature>
<feature type="transmembrane region" description="Helical" evidence="7">
    <location>
        <begin position="765"/>
        <end position="785"/>
    </location>
</feature>
<evidence type="ECO:0000256" key="4">
    <source>
        <dbReference type="ARBA" id="ARBA00022989"/>
    </source>
</evidence>
<organism evidence="9 10">
    <name type="scientific">Actinokineospora cianjurensis</name>
    <dbReference type="NCBI Taxonomy" id="585224"/>
    <lineage>
        <taxon>Bacteria</taxon>
        <taxon>Bacillati</taxon>
        <taxon>Actinomycetota</taxon>
        <taxon>Actinomycetes</taxon>
        <taxon>Pseudonocardiales</taxon>
        <taxon>Pseudonocardiaceae</taxon>
        <taxon>Actinokineospora</taxon>
    </lineage>
</organism>
<feature type="transmembrane region" description="Helical" evidence="7">
    <location>
        <begin position="338"/>
        <end position="359"/>
    </location>
</feature>
<evidence type="ECO:0000259" key="8">
    <source>
        <dbReference type="Pfam" id="PF02687"/>
    </source>
</evidence>
<feature type="transmembrane region" description="Helical" evidence="7">
    <location>
        <begin position="466"/>
        <end position="487"/>
    </location>
</feature>
<comment type="subcellular location">
    <subcellularLocation>
        <location evidence="1">Cell membrane</location>
        <topology evidence="1">Multi-pass membrane protein</topology>
    </subcellularLocation>
</comment>
<feature type="domain" description="ABC3 transporter permease C-terminal" evidence="8">
    <location>
        <begin position="253"/>
        <end position="367"/>
    </location>
</feature>
<evidence type="ECO:0000256" key="7">
    <source>
        <dbReference type="SAM" id="Phobius"/>
    </source>
</evidence>
<proteinExistence type="inferred from homology"/>
<protein>
    <submittedName>
        <fullName evidence="9">Putative ABC transport system permease protein</fullName>
    </submittedName>
</protein>
<dbReference type="GO" id="GO:0022857">
    <property type="term" value="F:transmembrane transporter activity"/>
    <property type="evidence" value="ECO:0007669"/>
    <property type="project" value="TreeGrafter"/>
</dbReference>
<dbReference type="RefSeq" id="WP_211346451.1">
    <property type="nucleotide sequence ID" value="NZ_RCDD01000001.1"/>
</dbReference>
<dbReference type="PANTHER" id="PTHR30572:SF4">
    <property type="entry name" value="ABC TRANSPORTER PERMEASE YTRF"/>
    <property type="match status" value="1"/>
</dbReference>
<evidence type="ECO:0000256" key="1">
    <source>
        <dbReference type="ARBA" id="ARBA00004651"/>
    </source>
</evidence>
<keyword evidence="5 7" id="KW-0472">Membrane</keyword>
<feature type="transmembrane region" description="Helical" evidence="7">
    <location>
        <begin position="387"/>
        <end position="406"/>
    </location>
</feature>
<comment type="caution">
    <text evidence="9">The sequence shown here is derived from an EMBL/GenBank/DDBJ whole genome shotgun (WGS) entry which is preliminary data.</text>
</comment>
<feature type="transmembrane region" description="Helical" evidence="7">
    <location>
        <begin position="418"/>
        <end position="439"/>
    </location>
</feature>
<dbReference type="EMBL" id="RCDD01000001">
    <property type="protein sequence ID" value="RLK61368.1"/>
    <property type="molecule type" value="Genomic_DNA"/>
</dbReference>
<evidence type="ECO:0000313" key="10">
    <source>
        <dbReference type="Proteomes" id="UP000282454"/>
    </source>
</evidence>
<evidence type="ECO:0000313" key="9">
    <source>
        <dbReference type="EMBL" id="RLK61368.1"/>
    </source>
</evidence>
<dbReference type="InterPro" id="IPR050250">
    <property type="entry name" value="Macrolide_Exporter_MacB"/>
</dbReference>
<dbReference type="InterPro" id="IPR003838">
    <property type="entry name" value="ABC3_permease_C"/>
</dbReference>
<evidence type="ECO:0000256" key="3">
    <source>
        <dbReference type="ARBA" id="ARBA00022692"/>
    </source>
</evidence>
<feature type="transmembrane region" description="Helical" evidence="7">
    <location>
        <begin position="296"/>
        <end position="318"/>
    </location>
</feature>
<keyword evidence="4 7" id="KW-1133">Transmembrane helix</keyword>
<dbReference type="Pfam" id="PF02687">
    <property type="entry name" value="FtsX"/>
    <property type="match status" value="2"/>
</dbReference>
<dbReference type="GO" id="GO:0005886">
    <property type="term" value="C:plasma membrane"/>
    <property type="evidence" value="ECO:0007669"/>
    <property type="project" value="UniProtKB-SubCell"/>
</dbReference>
<dbReference type="PANTHER" id="PTHR30572">
    <property type="entry name" value="MEMBRANE COMPONENT OF TRANSPORTER-RELATED"/>
    <property type="match status" value="1"/>
</dbReference>
<keyword evidence="2" id="KW-1003">Cell membrane</keyword>
<dbReference type="AlphaFoldDB" id="A0A421BAL1"/>
<comment type="similarity">
    <text evidence="6">Belongs to the ABC-4 integral membrane protein family.</text>
</comment>
<keyword evidence="10" id="KW-1185">Reference proteome</keyword>
<evidence type="ECO:0000256" key="6">
    <source>
        <dbReference type="ARBA" id="ARBA00038076"/>
    </source>
</evidence>
<feature type="transmembrane region" description="Helical" evidence="7">
    <location>
        <begin position="244"/>
        <end position="269"/>
    </location>
</feature>
<feature type="transmembrane region" description="Helical" evidence="7">
    <location>
        <begin position="672"/>
        <end position="696"/>
    </location>
</feature>
<name>A0A421BAL1_9PSEU</name>
<dbReference type="Proteomes" id="UP000282454">
    <property type="component" value="Unassembled WGS sequence"/>
</dbReference>
<feature type="transmembrane region" description="Helical" evidence="7">
    <location>
        <begin position="12"/>
        <end position="36"/>
    </location>
</feature>
<accession>A0A421BAL1</accession>
<evidence type="ECO:0000256" key="2">
    <source>
        <dbReference type="ARBA" id="ARBA00022475"/>
    </source>
</evidence>
<gene>
    <name evidence="9" type="ORF">CLV68_1906</name>
</gene>